<name>A0A8R7TSE1_TRIUA</name>
<evidence type="ECO:0000256" key="1">
    <source>
        <dbReference type="SAM" id="MobiDB-lite"/>
    </source>
</evidence>
<reference evidence="2" key="3">
    <citation type="submission" date="2022-06" db="UniProtKB">
        <authorList>
            <consortium name="EnsemblPlants"/>
        </authorList>
    </citation>
    <scope>IDENTIFICATION</scope>
</reference>
<reference evidence="3" key="1">
    <citation type="journal article" date="2013" name="Nature">
        <title>Draft genome of the wheat A-genome progenitor Triticum urartu.</title>
        <authorList>
            <person name="Ling H.Q."/>
            <person name="Zhao S."/>
            <person name="Liu D."/>
            <person name="Wang J."/>
            <person name="Sun H."/>
            <person name="Zhang C."/>
            <person name="Fan H."/>
            <person name="Li D."/>
            <person name="Dong L."/>
            <person name="Tao Y."/>
            <person name="Gao C."/>
            <person name="Wu H."/>
            <person name="Li Y."/>
            <person name="Cui Y."/>
            <person name="Guo X."/>
            <person name="Zheng S."/>
            <person name="Wang B."/>
            <person name="Yu K."/>
            <person name="Liang Q."/>
            <person name="Yang W."/>
            <person name="Lou X."/>
            <person name="Chen J."/>
            <person name="Feng M."/>
            <person name="Jian J."/>
            <person name="Zhang X."/>
            <person name="Luo G."/>
            <person name="Jiang Y."/>
            <person name="Liu J."/>
            <person name="Wang Z."/>
            <person name="Sha Y."/>
            <person name="Zhang B."/>
            <person name="Wu H."/>
            <person name="Tang D."/>
            <person name="Shen Q."/>
            <person name="Xue P."/>
            <person name="Zou S."/>
            <person name="Wang X."/>
            <person name="Liu X."/>
            <person name="Wang F."/>
            <person name="Yang Y."/>
            <person name="An X."/>
            <person name="Dong Z."/>
            <person name="Zhang K."/>
            <person name="Zhang X."/>
            <person name="Luo M.C."/>
            <person name="Dvorak J."/>
            <person name="Tong Y."/>
            <person name="Wang J."/>
            <person name="Yang H."/>
            <person name="Li Z."/>
            <person name="Wang D."/>
            <person name="Zhang A."/>
            <person name="Wang J."/>
        </authorList>
    </citation>
    <scope>NUCLEOTIDE SEQUENCE</scope>
    <source>
        <strain evidence="3">cv. G1812</strain>
    </source>
</reference>
<organism evidence="2 3">
    <name type="scientific">Triticum urartu</name>
    <name type="common">Red wild einkorn</name>
    <name type="synonym">Crithodium urartu</name>
    <dbReference type="NCBI Taxonomy" id="4572"/>
    <lineage>
        <taxon>Eukaryota</taxon>
        <taxon>Viridiplantae</taxon>
        <taxon>Streptophyta</taxon>
        <taxon>Embryophyta</taxon>
        <taxon>Tracheophyta</taxon>
        <taxon>Spermatophyta</taxon>
        <taxon>Magnoliopsida</taxon>
        <taxon>Liliopsida</taxon>
        <taxon>Poales</taxon>
        <taxon>Poaceae</taxon>
        <taxon>BOP clade</taxon>
        <taxon>Pooideae</taxon>
        <taxon>Triticodae</taxon>
        <taxon>Triticeae</taxon>
        <taxon>Triticinae</taxon>
        <taxon>Triticum</taxon>
    </lineage>
</organism>
<proteinExistence type="predicted"/>
<accession>A0A8R7TSE1</accession>
<dbReference type="Proteomes" id="UP000015106">
    <property type="component" value="Chromosome 3"/>
</dbReference>
<protein>
    <submittedName>
        <fullName evidence="2">Uncharacterized protein</fullName>
    </submittedName>
</protein>
<evidence type="ECO:0000313" key="2">
    <source>
        <dbReference type="EnsemblPlants" id="TuG1812G0300001129.01.T01.cds417138"/>
    </source>
</evidence>
<reference evidence="2" key="2">
    <citation type="submission" date="2018-03" db="EMBL/GenBank/DDBJ databases">
        <title>The Triticum urartu genome reveals the dynamic nature of wheat genome evolution.</title>
        <authorList>
            <person name="Ling H."/>
            <person name="Ma B."/>
            <person name="Shi X."/>
            <person name="Liu H."/>
            <person name="Dong L."/>
            <person name="Sun H."/>
            <person name="Cao Y."/>
            <person name="Gao Q."/>
            <person name="Zheng S."/>
            <person name="Li Y."/>
            <person name="Yu Y."/>
            <person name="Du H."/>
            <person name="Qi M."/>
            <person name="Li Y."/>
            <person name="Yu H."/>
            <person name="Cui Y."/>
            <person name="Wang N."/>
            <person name="Chen C."/>
            <person name="Wu H."/>
            <person name="Zhao Y."/>
            <person name="Zhang J."/>
            <person name="Li Y."/>
            <person name="Zhou W."/>
            <person name="Zhang B."/>
            <person name="Hu W."/>
            <person name="Eijk M."/>
            <person name="Tang J."/>
            <person name="Witsenboer H."/>
            <person name="Zhao S."/>
            <person name="Li Z."/>
            <person name="Zhang A."/>
            <person name="Wang D."/>
            <person name="Liang C."/>
        </authorList>
    </citation>
    <scope>NUCLEOTIDE SEQUENCE [LARGE SCALE GENOMIC DNA]</scope>
    <source>
        <strain evidence="2">cv. G1812</strain>
    </source>
</reference>
<keyword evidence="3" id="KW-1185">Reference proteome</keyword>
<sequence>MNLDRRKPETGREEQSRREIGDRRRARYQPCRSTQAWMYWATMAGRICPSAASAAARSSIARSRSCSAAGAQAWATAGGDGGLSMTWKTLKAAWPCDLAESRRCSAVSARRAASACWSCQLFHRPSALPWSPMRATQREKTLPRTAWSLRTRLTRAMARSMMGPPAEAPWPALGGGCTPGPNPRQSSAARPYCRRATMMDPAIAVVSLM</sequence>
<dbReference type="EnsemblPlants" id="TuG1812G0300001129.01.T01">
    <property type="protein sequence ID" value="TuG1812G0300001129.01.T01.cds417138"/>
    <property type="gene ID" value="TuG1812G0300001129.01"/>
</dbReference>
<dbReference type="Gramene" id="TuG1812G0300001129.01.T01">
    <property type="protein sequence ID" value="TuG1812G0300001129.01.T01.cds417138"/>
    <property type="gene ID" value="TuG1812G0300001129.01"/>
</dbReference>
<feature type="compositionally biased region" description="Basic and acidic residues" evidence="1">
    <location>
        <begin position="1"/>
        <end position="23"/>
    </location>
</feature>
<feature type="region of interest" description="Disordered" evidence="1">
    <location>
        <begin position="1"/>
        <end position="25"/>
    </location>
</feature>
<evidence type="ECO:0000313" key="3">
    <source>
        <dbReference type="Proteomes" id="UP000015106"/>
    </source>
</evidence>
<dbReference type="AlphaFoldDB" id="A0A8R7TSE1"/>